<dbReference type="Proteomes" id="UP000619293">
    <property type="component" value="Unassembled WGS sequence"/>
</dbReference>
<evidence type="ECO:0000313" key="8">
    <source>
        <dbReference type="Proteomes" id="UP000619293"/>
    </source>
</evidence>
<dbReference type="AlphaFoldDB" id="A0A8J3KAI9"/>
<gene>
    <name evidence="7" type="ORF">Cch02nite_71340</name>
</gene>
<feature type="domain" description="NlpC/P60" evidence="6">
    <location>
        <begin position="209"/>
        <end position="332"/>
    </location>
</feature>
<dbReference type="InterPro" id="IPR051794">
    <property type="entry name" value="PG_Endopeptidase_C40"/>
</dbReference>
<dbReference type="PANTHER" id="PTHR47359:SF3">
    <property type="entry name" value="NLP_P60 DOMAIN-CONTAINING PROTEIN-RELATED"/>
    <property type="match status" value="1"/>
</dbReference>
<evidence type="ECO:0000256" key="2">
    <source>
        <dbReference type="ARBA" id="ARBA00022670"/>
    </source>
</evidence>
<keyword evidence="5" id="KW-0732">Signal</keyword>
<dbReference type="GO" id="GO:0008234">
    <property type="term" value="F:cysteine-type peptidase activity"/>
    <property type="evidence" value="ECO:0007669"/>
    <property type="project" value="UniProtKB-KW"/>
</dbReference>
<dbReference type="Pfam" id="PF00877">
    <property type="entry name" value="NLPC_P60"/>
    <property type="match status" value="1"/>
</dbReference>
<keyword evidence="8" id="KW-1185">Reference proteome</keyword>
<evidence type="ECO:0000256" key="3">
    <source>
        <dbReference type="ARBA" id="ARBA00022801"/>
    </source>
</evidence>
<feature type="signal peptide" evidence="5">
    <location>
        <begin position="1"/>
        <end position="33"/>
    </location>
</feature>
<evidence type="ECO:0000256" key="4">
    <source>
        <dbReference type="ARBA" id="ARBA00022807"/>
    </source>
</evidence>
<comment type="caution">
    <text evidence="7">The sequence shown here is derived from an EMBL/GenBank/DDBJ whole genome shotgun (WGS) entry which is preliminary data.</text>
</comment>
<dbReference type="Gene3D" id="6.10.250.3150">
    <property type="match status" value="1"/>
</dbReference>
<dbReference type="RefSeq" id="WP_191838594.1">
    <property type="nucleotide sequence ID" value="NZ_BAAALB010000005.1"/>
</dbReference>
<keyword evidence="3" id="KW-0378">Hydrolase</keyword>
<evidence type="ECO:0000313" key="7">
    <source>
        <dbReference type="EMBL" id="GIF93690.1"/>
    </source>
</evidence>
<feature type="chain" id="PRO_5035316079" description="NlpC/P60 domain-containing protein" evidence="5">
    <location>
        <begin position="34"/>
        <end position="332"/>
    </location>
</feature>
<organism evidence="7 8">
    <name type="scientific">Catellatospora chokoriensis</name>
    <dbReference type="NCBI Taxonomy" id="310353"/>
    <lineage>
        <taxon>Bacteria</taxon>
        <taxon>Bacillati</taxon>
        <taxon>Actinomycetota</taxon>
        <taxon>Actinomycetes</taxon>
        <taxon>Micromonosporales</taxon>
        <taxon>Micromonosporaceae</taxon>
        <taxon>Catellatospora</taxon>
    </lineage>
</organism>
<dbReference type="EMBL" id="BONG01000070">
    <property type="protein sequence ID" value="GIF93690.1"/>
    <property type="molecule type" value="Genomic_DNA"/>
</dbReference>
<keyword evidence="4" id="KW-0788">Thiol protease</keyword>
<comment type="similarity">
    <text evidence="1">Belongs to the peptidase C40 family.</text>
</comment>
<name>A0A8J3KAI9_9ACTN</name>
<proteinExistence type="inferred from homology"/>
<dbReference type="SUPFAM" id="SSF54001">
    <property type="entry name" value="Cysteine proteinases"/>
    <property type="match status" value="1"/>
</dbReference>
<evidence type="ECO:0000256" key="1">
    <source>
        <dbReference type="ARBA" id="ARBA00007074"/>
    </source>
</evidence>
<evidence type="ECO:0000256" key="5">
    <source>
        <dbReference type="SAM" id="SignalP"/>
    </source>
</evidence>
<dbReference type="Gene3D" id="3.90.1720.10">
    <property type="entry name" value="endopeptidase domain like (from Nostoc punctiforme)"/>
    <property type="match status" value="1"/>
</dbReference>
<dbReference type="GO" id="GO:0006508">
    <property type="term" value="P:proteolysis"/>
    <property type="evidence" value="ECO:0007669"/>
    <property type="project" value="UniProtKB-KW"/>
</dbReference>
<sequence length="332" mass="35826">MTPLRTASRSLTRALVLIGALLVGLAPALPAHAEPTLPEIESQIAKEWNQLEPLIEEYNKVHGELKKLQKKAAALDAKLQPLRMTVEVTRTRVGVIAAEYYKGGRNTEVNALLASGSPQQFAEQLMILQQIAHGKQEQISATSEAKAKFDVEKAALDKAIADQKAKDEEMAKKKQAIEADMSKLQALRLKAYGSGAPGGSYKIGSLCPATAIGGKGQTAATWACKQIGKSYVYGADGPDHFDCSGLTQWAWAKAGVSLSHYTKAQWGEGTRVSTPQTGDLVFFYPNDGLHHVGMYVGTVNGRRVMVHAPHTGDVVRMAYIDTMPLAGYVRPS</sequence>
<evidence type="ECO:0000259" key="6">
    <source>
        <dbReference type="PROSITE" id="PS51935"/>
    </source>
</evidence>
<dbReference type="InterPro" id="IPR000064">
    <property type="entry name" value="NLP_P60_dom"/>
</dbReference>
<dbReference type="PANTHER" id="PTHR47359">
    <property type="entry name" value="PEPTIDOGLYCAN DL-ENDOPEPTIDASE CWLO"/>
    <property type="match status" value="1"/>
</dbReference>
<protein>
    <recommendedName>
        <fullName evidence="6">NlpC/P60 domain-containing protein</fullName>
    </recommendedName>
</protein>
<accession>A0A8J3KAI9</accession>
<dbReference type="InterPro" id="IPR038765">
    <property type="entry name" value="Papain-like_cys_pep_sf"/>
</dbReference>
<reference evidence="7 8" key="1">
    <citation type="submission" date="2021-01" db="EMBL/GenBank/DDBJ databases">
        <title>Whole genome shotgun sequence of Catellatospora chokoriensis NBRC 107358.</title>
        <authorList>
            <person name="Komaki H."/>
            <person name="Tamura T."/>
        </authorList>
    </citation>
    <scope>NUCLEOTIDE SEQUENCE [LARGE SCALE GENOMIC DNA]</scope>
    <source>
        <strain evidence="7 8">NBRC 107358</strain>
    </source>
</reference>
<dbReference type="PROSITE" id="PS51935">
    <property type="entry name" value="NLPC_P60"/>
    <property type="match status" value="1"/>
</dbReference>
<keyword evidence="2" id="KW-0645">Protease</keyword>